<name>A0AAE0U473_9PEZI</name>
<evidence type="ECO:0000256" key="2">
    <source>
        <dbReference type="SAM" id="SignalP"/>
    </source>
</evidence>
<gene>
    <name evidence="3" type="ORF">B0H63DRAFT_389598</name>
</gene>
<comment type="caution">
    <text evidence="3">The sequence shown here is derived from an EMBL/GenBank/DDBJ whole genome shotgun (WGS) entry which is preliminary data.</text>
</comment>
<protein>
    <submittedName>
        <fullName evidence="3">Uncharacterized protein</fullName>
    </submittedName>
</protein>
<keyword evidence="4" id="KW-1185">Reference proteome</keyword>
<feature type="transmembrane region" description="Helical" evidence="1">
    <location>
        <begin position="283"/>
        <end position="305"/>
    </location>
</feature>
<organism evidence="3 4">
    <name type="scientific">Podospora didyma</name>
    <dbReference type="NCBI Taxonomy" id="330526"/>
    <lineage>
        <taxon>Eukaryota</taxon>
        <taxon>Fungi</taxon>
        <taxon>Dikarya</taxon>
        <taxon>Ascomycota</taxon>
        <taxon>Pezizomycotina</taxon>
        <taxon>Sordariomycetes</taxon>
        <taxon>Sordariomycetidae</taxon>
        <taxon>Sordariales</taxon>
        <taxon>Podosporaceae</taxon>
        <taxon>Podospora</taxon>
    </lineage>
</organism>
<proteinExistence type="predicted"/>
<evidence type="ECO:0000256" key="1">
    <source>
        <dbReference type="SAM" id="Phobius"/>
    </source>
</evidence>
<reference evidence="3" key="2">
    <citation type="submission" date="2023-06" db="EMBL/GenBank/DDBJ databases">
        <authorList>
            <consortium name="Lawrence Berkeley National Laboratory"/>
            <person name="Haridas S."/>
            <person name="Hensen N."/>
            <person name="Bonometti L."/>
            <person name="Westerberg I."/>
            <person name="Brannstrom I.O."/>
            <person name="Guillou S."/>
            <person name="Cros-Aarteil S."/>
            <person name="Calhoun S."/>
            <person name="Kuo A."/>
            <person name="Mondo S."/>
            <person name="Pangilinan J."/>
            <person name="Riley R."/>
            <person name="LaButti K."/>
            <person name="Andreopoulos B."/>
            <person name="Lipzen A."/>
            <person name="Chen C."/>
            <person name="Yanf M."/>
            <person name="Daum C."/>
            <person name="Ng V."/>
            <person name="Clum A."/>
            <person name="Steindorff A."/>
            <person name="Ohm R."/>
            <person name="Martin F."/>
            <person name="Silar P."/>
            <person name="Natvig D."/>
            <person name="Lalanne C."/>
            <person name="Gautier V."/>
            <person name="Ament-velasquez S.L."/>
            <person name="Kruys A."/>
            <person name="Hutchinson M.I."/>
            <person name="Powell A.J."/>
            <person name="Barry K."/>
            <person name="Miller A.N."/>
            <person name="Grigoriev I.V."/>
            <person name="Debuchy R."/>
            <person name="Gladieux P."/>
            <person name="Thoren M.H."/>
            <person name="Johannesson H."/>
        </authorList>
    </citation>
    <scope>NUCLEOTIDE SEQUENCE</scope>
    <source>
        <strain evidence="3">CBS 232.78</strain>
    </source>
</reference>
<reference evidence="3" key="1">
    <citation type="journal article" date="2023" name="Mol. Phylogenet. Evol.">
        <title>Genome-scale phylogeny and comparative genomics of the fungal order Sordariales.</title>
        <authorList>
            <person name="Hensen N."/>
            <person name="Bonometti L."/>
            <person name="Westerberg I."/>
            <person name="Brannstrom I.O."/>
            <person name="Guillou S."/>
            <person name="Cros-Aarteil S."/>
            <person name="Calhoun S."/>
            <person name="Haridas S."/>
            <person name="Kuo A."/>
            <person name="Mondo S."/>
            <person name="Pangilinan J."/>
            <person name="Riley R."/>
            <person name="LaButti K."/>
            <person name="Andreopoulos B."/>
            <person name="Lipzen A."/>
            <person name="Chen C."/>
            <person name="Yan M."/>
            <person name="Daum C."/>
            <person name="Ng V."/>
            <person name="Clum A."/>
            <person name="Steindorff A."/>
            <person name="Ohm R.A."/>
            <person name="Martin F."/>
            <person name="Silar P."/>
            <person name="Natvig D.O."/>
            <person name="Lalanne C."/>
            <person name="Gautier V."/>
            <person name="Ament-Velasquez S.L."/>
            <person name="Kruys A."/>
            <person name="Hutchinson M.I."/>
            <person name="Powell A.J."/>
            <person name="Barry K."/>
            <person name="Miller A.N."/>
            <person name="Grigoriev I.V."/>
            <person name="Debuchy R."/>
            <person name="Gladieux P."/>
            <person name="Hiltunen Thoren M."/>
            <person name="Johannesson H."/>
        </authorList>
    </citation>
    <scope>NUCLEOTIDE SEQUENCE</scope>
    <source>
        <strain evidence="3">CBS 232.78</strain>
    </source>
</reference>
<dbReference type="AlphaFoldDB" id="A0AAE0U473"/>
<keyword evidence="1" id="KW-1133">Transmembrane helix</keyword>
<evidence type="ECO:0000313" key="3">
    <source>
        <dbReference type="EMBL" id="KAK3389964.1"/>
    </source>
</evidence>
<keyword evidence="1" id="KW-0812">Transmembrane</keyword>
<feature type="chain" id="PRO_5042044208" evidence="2">
    <location>
        <begin position="19"/>
        <end position="332"/>
    </location>
</feature>
<accession>A0AAE0U473</accession>
<evidence type="ECO:0000313" key="4">
    <source>
        <dbReference type="Proteomes" id="UP001285441"/>
    </source>
</evidence>
<dbReference type="Proteomes" id="UP001285441">
    <property type="component" value="Unassembled WGS sequence"/>
</dbReference>
<dbReference type="EMBL" id="JAULSW010000002">
    <property type="protein sequence ID" value="KAK3389964.1"/>
    <property type="molecule type" value="Genomic_DNA"/>
</dbReference>
<feature type="signal peptide" evidence="2">
    <location>
        <begin position="1"/>
        <end position="18"/>
    </location>
</feature>
<keyword evidence="2" id="KW-0732">Signal</keyword>
<sequence>MLWQTALVASLMASGAQAGIGSLIMDGISRGSPAVERRLQEIAKSHLRARKILDTRQTPGSTGLGSDVVLNENGSINMTAWDAQANAACDAALKALSLASNPSGTCVCYNLPALNNATGAFEADLRLYQLNEPTGAFQGIPPENIKVVATFKGSTANVVSSSTAQSKVVAARQATTPGNSSQLRLLQTYLFLGQIDQNEMANPMDMGRLQSLVMPVITLKANNSQGRPIDTKVSSNEAAFVTGVFSQAVVMSSFRLAELAVQDEVARLKNGTTAFVLPGVQILIFPIGLVVTSLWMVLGIGAYAYGTYYRYQFRDSFMKRQQRLVKSSVPRI</sequence>
<keyword evidence="1" id="KW-0472">Membrane</keyword>